<sequence>MPESSRSERESKGWRLVFYGNGPLSMGRGDLVSLARRTRSMDCHLPSLASLGEEGAYAKVTKAFNEFVVTMEDRIHALRSESEVEKGKAKV</sequence>
<reference evidence="1" key="1">
    <citation type="submission" date="2019-12" db="EMBL/GenBank/DDBJ databases">
        <title>Genome sequencing and annotation of Brassica cretica.</title>
        <authorList>
            <person name="Studholme D.J."/>
            <person name="Sarris P."/>
        </authorList>
    </citation>
    <scope>NUCLEOTIDE SEQUENCE</scope>
    <source>
        <strain evidence="1">PFS-109/04</strain>
        <tissue evidence="1">Leaf</tissue>
    </source>
</reference>
<comment type="caution">
    <text evidence="1">The sequence shown here is derived from an EMBL/GenBank/DDBJ whole genome shotgun (WGS) entry which is preliminary data.</text>
</comment>
<protein>
    <submittedName>
        <fullName evidence="1">Uncharacterized protein</fullName>
    </submittedName>
</protein>
<evidence type="ECO:0000313" key="1">
    <source>
        <dbReference type="EMBL" id="KAF3570495.1"/>
    </source>
</evidence>
<organism evidence="1 2">
    <name type="scientific">Brassica cretica</name>
    <name type="common">Mustard</name>
    <dbReference type="NCBI Taxonomy" id="69181"/>
    <lineage>
        <taxon>Eukaryota</taxon>
        <taxon>Viridiplantae</taxon>
        <taxon>Streptophyta</taxon>
        <taxon>Embryophyta</taxon>
        <taxon>Tracheophyta</taxon>
        <taxon>Spermatophyta</taxon>
        <taxon>Magnoliopsida</taxon>
        <taxon>eudicotyledons</taxon>
        <taxon>Gunneridae</taxon>
        <taxon>Pentapetalae</taxon>
        <taxon>rosids</taxon>
        <taxon>malvids</taxon>
        <taxon>Brassicales</taxon>
        <taxon>Brassicaceae</taxon>
        <taxon>Brassiceae</taxon>
        <taxon>Brassica</taxon>
    </lineage>
</organism>
<proteinExistence type="predicted"/>
<name>A0A8S9RCQ3_BRACR</name>
<gene>
    <name evidence="1" type="ORF">F2Q69_00059732</name>
</gene>
<dbReference type="Proteomes" id="UP000712600">
    <property type="component" value="Unassembled WGS sequence"/>
</dbReference>
<evidence type="ECO:0000313" key="2">
    <source>
        <dbReference type="Proteomes" id="UP000712600"/>
    </source>
</evidence>
<dbReference type="AlphaFoldDB" id="A0A8S9RCQ3"/>
<accession>A0A8S9RCQ3</accession>
<dbReference type="EMBL" id="QGKX02000095">
    <property type="protein sequence ID" value="KAF3570495.1"/>
    <property type="molecule type" value="Genomic_DNA"/>
</dbReference>